<dbReference type="AlphaFoldDB" id="A0A5C6DTB3"/>
<organism evidence="2 3">
    <name type="scientific">Novipirellula aureliae</name>
    <dbReference type="NCBI Taxonomy" id="2527966"/>
    <lineage>
        <taxon>Bacteria</taxon>
        <taxon>Pseudomonadati</taxon>
        <taxon>Planctomycetota</taxon>
        <taxon>Planctomycetia</taxon>
        <taxon>Pirellulales</taxon>
        <taxon>Pirellulaceae</taxon>
        <taxon>Novipirellula</taxon>
    </lineage>
</organism>
<keyword evidence="3" id="KW-1185">Reference proteome</keyword>
<feature type="compositionally biased region" description="Polar residues" evidence="1">
    <location>
        <begin position="81"/>
        <end position="97"/>
    </location>
</feature>
<name>A0A5C6DTB3_9BACT</name>
<gene>
    <name evidence="2" type="ORF">Q31b_32380</name>
</gene>
<dbReference type="Proteomes" id="UP000315471">
    <property type="component" value="Unassembled WGS sequence"/>
</dbReference>
<evidence type="ECO:0000313" key="3">
    <source>
        <dbReference type="Proteomes" id="UP000315471"/>
    </source>
</evidence>
<sequence precursor="true">MSIKTPIRNVSLNPLVYVSIGLRDRQIFVPAFQHNFTLGLETFAVWALPPVFPTEPWQTPAWLTVIDPACQDRKQDPLPQKITSTPPESTCDSFEAY</sequence>
<dbReference type="EMBL" id="SJPY01000005">
    <property type="protein sequence ID" value="TWU39922.1"/>
    <property type="molecule type" value="Genomic_DNA"/>
</dbReference>
<proteinExistence type="predicted"/>
<feature type="region of interest" description="Disordered" evidence="1">
    <location>
        <begin position="74"/>
        <end position="97"/>
    </location>
</feature>
<evidence type="ECO:0000313" key="2">
    <source>
        <dbReference type="EMBL" id="TWU39922.1"/>
    </source>
</evidence>
<comment type="caution">
    <text evidence="2">The sequence shown here is derived from an EMBL/GenBank/DDBJ whole genome shotgun (WGS) entry which is preliminary data.</text>
</comment>
<reference evidence="2 3" key="1">
    <citation type="submission" date="2019-02" db="EMBL/GenBank/DDBJ databases">
        <title>Deep-cultivation of Planctomycetes and their phenomic and genomic characterization uncovers novel biology.</title>
        <authorList>
            <person name="Wiegand S."/>
            <person name="Jogler M."/>
            <person name="Boedeker C."/>
            <person name="Pinto D."/>
            <person name="Vollmers J."/>
            <person name="Rivas-Marin E."/>
            <person name="Kohn T."/>
            <person name="Peeters S.H."/>
            <person name="Heuer A."/>
            <person name="Rast P."/>
            <person name="Oberbeckmann S."/>
            <person name="Bunk B."/>
            <person name="Jeske O."/>
            <person name="Meyerdierks A."/>
            <person name="Storesund J.E."/>
            <person name="Kallscheuer N."/>
            <person name="Luecker S."/>
            <person name="Lage O.M."/>
            <person name="Pohl T."/>
            <person name="Merkel B.J."/>
            <person name="Hornburger P."/>
            <person name="Mueller R.-W."/>
            <person name="Bruemmer F."/>
            <person name="Labrenz M."/>
            <person name="Spormann A.M."/>
            <person name="Op Den Camp H."/>
            <person name="Overmann J."/>
            <person name="Amann R."/>
            <person name="Jetten M.S.M."/>
            <person name="Mascher T."/>
            <person name="Medema M.H."/>
            <person name="Devos D.P."/>
            <person name="Kaster A.-K."/>
            <person name="Ovreas L."/>
            <person name="Rohde M."/>
            <person name="Galperin M.Y."/>
            <person name="Jogler C."/>
        </authorList>
    </citation>
    <scope>NUCLEOTIDE SEQUENCE [LARGE SCALE GENOMIC DNA]</scope>
    <source>
        <strain evidence="2 3">Q31b</strain>
    </source>
</reference>
<protein>
    <submittedName>
        <fullName evidence="2">Uncharacterized protein</fullName>
    </submittedName>
</protein>
<accession>A0A5C6DTB3</accession>
<evidence type="ECO:0000256" key="1">
    <source>
        <dbReference type="SAM" id="MobiDB-lite"/>
    </source>
</evidence>